<comment type="similarity">
    <text evidence="1">Belongs to the sigma-70 factor family. ECF subfamily.</text>
</comment>
<dbReference type="Gene3D" id="1.10.1740.10">
    <property type="match status" value="1"/>
</dbReference>
<dbReference type="InterPro" id="IPR013249">
    <property type="entry name" value="RNA_pol_sigma70_r4_t2"/>
</dbReference>
<dbReference type="GO" id="GO:0016987">
    <property type="term" value="F:sigma factor activity"/>
    <property type="evidence" value="ECO:0007669"/>
    <property type="project" value="UniProtKB-KW"/>
</dbReference>
<proteinExistence type="inferred from homology"/>
<evidence type="ECO:0000313" key="7">
    <source>
        <dbReference type="EMBL" id="TYR73840.1"/>
    </source>
</evidence>
<keyword evidence="4" id="KW-0804">Transcription</keyword>
<dbReference type="InterPro" id="IPR014284">
    <property type="entry name" value="RNA_pol_sigma-70_dom"/>
</dbReference>
<evidence type="ECO:0000313" key="8">
    <source>
        <dbReference type="Proteomes" id="UP000323317"/>
    </source>
</evidence>
<organism evidence="7 8">
    <name type="scientific">Rossellomorea vietnamensis</name>
    <dbReference type="NCBI Taxonomy" id="218284"/>
    <lineage>
        <taxon>Bacteria</taxon>
        <taxon>Bacillati</taxon>
        <taxon>Bacillota</taxon>
        <taxon>Bacilli</taxon>
        <taxon>Bacillales</taxon>
        <taxon>Bacillaceae</taxon>
        <taxon>Rossellomorea</taxon>
    </lineage>
</organism>
<dbReference type="InterPro" id="IPR013325">
    <property type="entry name" value="RNA_pol_sigma_r2"/>
</dbReference>
<dbReference type="PANTHER" id="PTHR43133">
    <property type="entry name" value="RNA POLYMERASE ECF-TYPE SIGMA FACTO"/>
    <property type="match status" value="1"/>
</dbReference>
<protein>
    <submittedName>
        <fullName evidence="7">RNA polymerase sigma factor</fullName>
    </submittedName>
</protein>
<reference evidence="7 8" key="1">
    <citation type="submission" date="2019-08" db="EMBL/GenBank/DDBJ databases">
        <title>Bacillus genomes from the desert of Cuatro Cienegas, Coahuila.</title>
        <authorList>
            <person name="Olmedo-Alvarez G."/>
        </authorList>
    </citation>
    <scope>NUCLEOTIDE SEQUENCE [LARGE SCALE GENOMIC DNA]</scope>
    <source>
        <strain evidence="7 8">CH40_1T</strain>
    </source>
</reference>
<comment type="caution">
    <text evidence="7">The sequence shown here is derived from an EMBL/GenBank/DDBJ whole genome shotgun (WGS) entry which is preliminary data.</text>
</comment>
<feature type="domain" description="RNA polymerase sigma factor 70 region 4 type 2" evidence="6">
    <location>
        <begin position="117"/>
        <end position="167"/>
    </location>
</feature>
<dbReference type="GO" id="GO:0006352">
    <property type="term" value="P:DNA-templated transcription initiation"/>
    <property type="evidence" value="ECO:0007669"/>
    <property type="project" value="InterPro"/>
</dbReference>
<dbReference type="InterPro" id="IPR013324">
    <property type="entry name" value="RNA_pol_sigma_r3/r4-like"/>
</dbReference>
<dbReference type="Proteomes" id="UP000323317">
    <property type="component" value="Unassembled WGS sequence"/>
</dbReference>
<dbReference type="Pfam" id="PF08281">
    <property type="entry name" value="Sigma70_r4_2"/>
    <property type="match status" value="1"/>
</dbReference>
<dbReference type="Gene3D" id="1.10.10.10">
    <property type="entry name" value="Winged helix-like DNA-binding domain superfamily/Winged helix DNA-binding domain"/>
    <property type="match status" value="1"/>
</dbReference>
<gene>
    <name evidence="7" type="ORF">FZC79_17120</name>
</gene>
<dbReference type="InterPro" id="IPR036388">
    <property type="entry name" value="WH-like_DNA-bd_sf"/>
</dbReference>
<evidence type="ECO:0000259" key="6">
    <source>
        <dbReference type="Pfam" id="PF08281"/>
    </source>
</evidence>
<sequence length="185" mass="22081">MEDAFLIGEAQNGNLSAYSELVKRFSPVVERFAFQLGASPRDIQDISQEVFIRVYRFLHQFTHSKFTTWLYKITLNVTRDFIKKENRYLFKAEKLAKEPFPAEELPEDMLFKEEEERLLHECIKKLDEKYRIPIILYYFHDKKYEEIQDILSLNLSTVKTRLLRGKNLLKKALTEEEKKEGKKHG</sequence>
<dbReference type="PANTHER" id="PTHR43133:SF51">
    <property type="entry name" value="RNA POLYMERASE SIGMA FACTOR"/>
    <property type="match status" value="1"/>
</dbReference>
<dbReference type="EMBL" id="VTEH01000015">
    <property type="protein sequence ID" value="TYR73840.1"/>
    <property type="molecule type" value="Genomic_DNA"/>
</dbReference>
<accession>A0A5D4KAS9</accession>
<dbReference type="InterPro" id="IPR007627">
    <property type="entry name" value="RNA_pol_sigma70_r2"/>
</dbReference>
<keyword evidence="3" id="KW-0731">Sigma factor</keyword>
<evidence type="ECO:0000256" key="3">
    <source>
        <dbReference type="ARBA" id="ARBA00023082"/>
    </source>
</evidence>
<keyword evidence="2" id="KW-0805">Transcription regulation</keyword>
<dbReference type="RefSeq" id="WP_148947997.1">
    <property type="nucleotide sequence ID" value="NZ_VTEH01000015.1"/>
</dbReference>
<name>A0A5D4KAS9_9BACI</name>
<dbReference type="GO" id="GO:0003677">
    <property type="term" value="F:DNA binding"/>
    <property type="evidence" value="ECO:0007669"/>
    <property type="project" value="InterPro"/>
</dbReference>
<feature type="domain" description="RNA polymerase sigma-70 region 2" evidence="5">
    <location>
        <begin position="21"/>
        <end position="87"/>
    </location>
</feature>
<evidence type="ECO:0000256" key="2">
    <source>
        <dbReference type="ARBA" id="ARBA00023015"/>
    </source>
</evidence>
<evidence type="ECO:0000256" key="1">
    <source>
        <dbReference type="ARBA" id="ARBA00010641"/>
    </source>
</evidence>
<evidence type="ECO:0000256" key="4">
    <source>
        <dbReference type="ARBA" id="ARBA00023163"/>
    </source>
</evidence>
<dbReference type="CDD" id="cd06171">
    <property type="entry name" value="Sigma70_r4"/>
    <property type="match status" value="1"/>
</dbReference>
<dbReference type="SUPFAM" id="SSF88946">
    <property type="entry name" value="Sigma2 domain of RNA polymerase sigma factors"/>
    <property type="match status" value="1"/>
</dbReference>
<dbReference type="InterPro" id="IPR039425">
    <property type="entry name" value="RNA_pol_sigma-70-like"/>
</dbReference>
<evidence type="ECO:0000259" key="5">
    <source>
        <dbReference type="Pfam" id="PF04542"/>
    </source>
</evidence>
<dbReference type="AlphaFoldDB" id="A0A5D4KAS9"/>
<dbReference type="Pfam" id="PF04542">
    <property type="entry name" value="Sigma70_r2"/>
    <property type="match status" value="1"/>
</dbReference>
<dbReference type="NCBIfam" id="TIGR02937">
    <property type="entry name" value="sigma70-ECF"/>
    <property type="match status" value="1"/>
</dbReference>
<dbReference type="SUPFAM" id="SSF88659">
    <property type="entry name" value="Sigma3 and sigma4 domains of RNA polymerase sigma factors"/>
    <property type="match status" value="1"/>
</dbReference>